<reference evidence="2" key="2">
    <citation type="submission" date="2022-10" db="EMBL/GenBank/DDBJ databases">
        <authorList>
            <consortium name="ENA_rothamsted_submissions"/>
            <consortium name="culmorum"/>
            <person name="King R."/>
        </authorList>
    </citation>
    <scope>NUCLEOTIDE SEQUENCE</scope>
</reference>
<dbReference type="Proteomes" id="UP001154329">
    <property type="component" value="Chromosome 4"/>
</dbReference>
<name>A0A9P0JIL5_APHGO</name>
<evidence type="ECO:0000313" key="2">
    <source>
        <dbReference type="EMBL" id="CAH1737566.1"/>
    </source>
</evidence>
<keyword evidence="3" id="KW-1185">Reference proteome</keyword>
<organism evidence="2 3">
    <name type="scientific">Aphis gossypii</name>
    <name type="common">Cotton aphid</name>
    <dbReference type="NCBI Taxonomy" id="80765"/>
    <lineage>
        <taxon>Eukaryota</taxon>
        <taxon>Metazoa</taxon>
        <taxon>Ecdysozoa</taxon>
        <taxon>Arthropoda</taxon>
        <taxon>Hexapoda</taxon>
        <taxon>Insecta</taxon>
        <taxon>Pterygota</taxon>
        <taxon>Neoptera</taxon>
        <taxon>Paraneoptera</taxon>
        <taxon>Hemiptera</taxon>
        <taxon>Sternorrhyncha</taxon>
        <taxon>Aphidomorpha</taxon>
        <taxon>Aphidoidea</taxon>
        <taxon>Aphididae</taxon>
        <taxon>Aphidini</taxon>
        <taxon>Aphis</taxon>
        <taxon>Aphis</taxon>
    </lineage>
</organism>
<protein>
    <submittedName>
        <fullName evidence="2">Uncharacterized protein</fullName>
    </submittedName>
</protein>
<dbReference type="AlphaFoldDB" id="A0A9P0JIL5"/>
<accession>A0A9P0JIL5</accession>
<sequence>MLAGDKERGLDIIKGATSTTGAVIGGVLGGPAGAVAGGLATDIVITNIDTAVAAGNDDHPQIKPYGMVDYLINIDKKSVGEHFDMIAGMGADVAGGMTAKKSSGVGGKPSAVTKPNKPPRTATVDQSKPLTFGAGEGSRTQSGRTPIVRDGVTTIVRDGVELHPNVVMIKDGMEVNKFDLEVDRPVKVLDDAVEYEALRPKPGDRPFMSVAVDLDSPIVERNLHPAQFDKTVLEVSRLAGGGDGLRWFTPLTGLDAKYLDRVRQVDFRVINDVGGTTNCYFCTAAAFKGCSVSTLTTAYRIEPMSVWNVASVATMVDVFKRIGLSGTTFRQFADRTALFKHLDSVIAPGNKASYALAYVHADGGGHVVSLRAWKDSSPSSPVSTLITDYQAPLPGRPFSDRFKVTVPASDTYFLFSFEKEYFNTEPFNGKKLNSYNSIKRLATTDIESPDVAKRRLE</sequence>
<reference evidence="2" key="1">
    <citation type="submission" date="2022-02" db="EMBL/GenBank/DDBJ databases">
        <authorList>
            <person name="King R."/>
        </authorList>
    </citation>
    <scope>NUCLEOTIDE SEQUENCE</scope>
</reference>
<feature type="region of interest" description="Disordered" evidence="1">
    <location>
        <begin position="100"/>
        <end position="145"/>
    </location>
</feature>
<dbReference type="EMBL" id="OU899037">
    <property type="protein sequence ID" value="CAH1737566.1"/>
    <property type="molecule type" value="Genomic_DNA"/>
</dbReference>
<proteinExistence type="predicted"/>
<evidence type="ECO:0000313" key="3">
    <source>
        <dbReference type="Proteomes" id="UP001154329"/>
    </source>
</evidence>
<gene>
    <name evidence="2" type="ORF">APHIGO_LOCUS11078</name>
</gene>
<evidence type="ECO:0000256" key="1">
    <source>
        <dbReference type="SAM" id="MobiDB-lite"/>
    </source>
</evidence>